<organism evidence="2 3">
    <name type="scientific">Candidatus Aeolococcus gillhamiae</name>
    <dbReference type="NCBI Taxonomy" id="3127015"/>
    <lineage>
        <taxon>Bacteria</taxon>
        <taxon>Bacillati</taxon>
        <taxon>Candidatus Dormiibacterota</taxon>
        <taxon>Candidatus Dormibacteria</taxon>
        <taxon>Candidatus Aeolococcales</taxon>
        <taxon>Candidatus Aeolococcaceae</taxon>
        <taxon>Candidatus Aeolococcus</taxon>
    </lineage>
</organism>
<gene>
    <name evidence="2" type="ORF">DLM65_13940</name>
    <name evidence="1" type="ORF">JF886_12095</name>
</gene>
<dbReference type="RefSeq" id="WP_337312812.1">
    <property type="nucleotide sequence ID" value="NZ_JAEKNS010000124.1"/>
</dbReference>
<dbReference type="Proteomes" id="UP000248724">
    <property type="component" value="Unassembled WGS sequence"/>
</dbReference>
<dbReference type="Proteomes" id="UP000606991">
    <property type="component" value="Unassembled WGS sequence"/>
</dbReference>
<dbReference type="EMBL" id="JAEKNS010000124">
    <property type="protein sequence ID" value="MBJ7595577.1"/>
    <property type="molecule type" value="Genomic_DNA"/>
</dbReference>
<evidence type="ECO:0000313" key="1">
    <source>
        <dbReference type="EMBL" id="MBJ7595577.1"/>
    </source>
</evidence>
<reference evidence="1 4" key="3">
    <citation type="submission" date="2020-10" db="EMBL/GenBank/DDBJ databases">
        <title>Ca. Dormibacterota MAGs.</title>
        <authorList>
            <person name="Montgomery K."/>
        </authorList>
    </citation>
    <scope>NUCLEOTIDE SEQUENCE [LARGE SCALE GENOMIC DNA]</scope>
    <source>
        <strain evidence="1">SC8812_S17_18</strain>
    </source>
</reference>
<evidence type="ECO:0000313" key="3">
    <source>
        <dbReference type="Proteomes" id="UP000248724"/>
    </source>
</evidence>
<reference evidence="2" key="2">
    <citation type="submission" date="2018-05" db="EMBL/GenBank/DDBJ databases">
        <authorList>
            <person name="Ferrari B."/>
        </authorList>
    </citation>
    <scope>NUCLEOTIDE SEQUENCE</scope>
    <source>
        <strain evidence="2">RRmetagenome_bin12</strain>
    </source>
</reference>
<name>A0A2W5ZXV7_9BACT</name>
<protein>
    <submittedName>
        <fullName evidence="2">Uncharacterized protein</fullName>
    </submittedName>
</protein>
<evidence type="ECO:0000313" key="4">
    <source>
        <dbReference type="Proteomes" id="UP000606991"/>
    </source>
</evidence>
<reference evidence="2 3" key="1">
    <citation type="journal article" date="2017" name="Nature">
        <title>Atmospheric trace gases support primary production in Antarctic desert surface soil.</title>
        <authorList>
            <person name="Ji M."/>
            <person name="Greening C."/>
            <person name="Vanwonterghem I."/>
            <person name="Carere C.R."/>
            <person name="Bay S.K."/>
            <person name="Steen J.A."/>
            <person name="Montgomery K."/>
            <person name="Lines T."/>
            <person name="Beardall J."/>
            <person name="van Dorst J."/>
            <person name="Snape I."/>
            <person name="Stott M.B."/>
            <person name="Hugenholtz P."/>
            <person name="Ferrari B.C."/>
        </authorList>
    </citation>
    <scope>NUCLEOTIDE SEQUENCE [LARGE SCALE GENOMIC DNA]</scope>
    <source>
        <strain evidence="2">RRmetagenome_bin12</strain>
    </source>
</reference>
<accession>A0A2W5ZXV7</accession>
<evidence type="ECO:0000313" key="2">
    <source>
        <dbReference type="EMBL" id="PZR78168.1"/>
    </source>
</evidence>
<dbReference type="EMBL" id="QHBU01000268">
    <property type="protein sequence ID" value="PZR78168.1"/>
    <property type="molecule type" value="Genomic_DNA"/>
</dbReference>
<accession>A0A934K1J2</accession>
<comment type="caution">
    <text evidence="2">The sequence shown here is derived from an EMBL/GenBank/DDBJ whole genome shotgun (WGS) entry which is preliminary data.</text>
</comment>
<proteinExistence type="predicted"/>
<dbReference type="AlphaFoldDB" id="A0A2W5ZXV7"/>
<sequence length="62" mass="7180">MTRWDTTDLSLLSRASADLTALAATIEVLRRRRPTDRSAERAQRIVDRLQETVTELVERLKQ</sequence>